<feature type="compositionally biased region" description="Pro residues" evidence="1">
    <location>
        <begin position="117"/>
        <end position="133"/>
    </location>
</feature>
<evidence type="ECO:0000256" key="1">
    <source>
        <dbReference type="SAM" id="MobiDB-lite"/>
    </source>
</evidence>
<proteinExistence type="predicted"/>
<feature type="region of interest" description="Disordered" evidence="1">
    <location>
        <begin position="110"/>
        <end position="153"/>
    </location>
</feature>
<dbReference type="Proteomes" id="UP001165561">
    <property type="component" value="Unassembled WGS sequence"/>
</dbReference>
<sequence length="235" mass="25827">MTFFKRRRPVELEADVGEGFWLTEALGMQRSITAALTAPERHGRGTSARLEFSLGLGDRVFVTWRNIIVGFVPADHAPRLRDQLAAVGKAHLLSDGRVYQHAQLWRIWAGPPLGDDPTPPPPEDGEIEPPPPSLLGIPLPHRGTAGPKGRRAVGGVATARARPARRWILAVDTQSWEVREGSDLDLGLLRRRLADIAPGSTVHFRLWEQTISVTPHTRVTLTDPDTGTVEVLHEG</sequence>
<gene>
    <name evidence="2" type="ORF">PU560_09120</name>
</gene>
<dbReference type="EMBL" id="JARACI010000936">
    <property type="protein sequence ID" value="MDD9206622.1"/>
    <property type="molecule type" value="Genomic_DNA"/>
</dbReference>
<evidence type="ECO:0000313" key="3">
    <source>
        <dbReference type="Proteomes" id="UP001165561"/>
    </source>
</evidence>
<evidence type="ECO:0000313" key="2">
    <source>
        <dbReference type="EMBL" id="MDD9206622.1"/>
    </source>
</evidence>
<keyword evidence="3" id="KW-1185">Reference proteome</keyword>
<protein>
    <submittedName>
        <fullName evidence="2">Uncharacterized protein</fullName>
    </submittedName>
</protein>
<organism evidence="2 3">
    <name type="scientific">Georgenia halotolerans</name>
    <dbReference type="NCBI Taxonomy" id="3028317"/>
    <lineage>
        <taxon>Bacteria</taxon>
        <taxon>Bacillati</taxon>
        <taxon>Actinomycetota</taxon>
        <taxon>Actinomycetes</taxon>
        <taxon>Micrococcales</taxon>
        <taxon>Bogoriellaceae</taxon>
        <taxon>Georgenia</taxon>
    </lineage>
</organism>
<name>A0ABT5TXE8_9MICO</name>
<comment type="caution">
    <text evidence="2">The sequence shown here is derived from an EMBL/GenBank/DDBJ whole genome shotgun (WGS) entry which is preliminary data.</text>
</comment>
<accession>A0ABT5TXE8</accession>
<reference evidence="2" key="1">
    <citation type="submission" date="2023-02" db="EMBL/GenBank/DDBJ databases">
        <title>Georgenia sp.10Sc9-8, isolated from a soil sample collected from the Taklamakan desert.</title>
        <authorList>
            <person name="Liu S."/>
        </authorList>
    </citation>
    <scope>NUCLEOTIDE SEQUENCE</scope>
    <source>
        <strain evidence="2">10Sc9-8</strain>
    </source>
</reference>